<protein>
    <submittedName>
        <fullName evidence="2">Uncharacterized protein</fullName>
    </submittedName>
</protein>
<accession>A0A645IST0</accession>
<evidence type="ECO:0000256" key="1">
    <source>
        <dbReference type="SAM" id="MobiDB-lite"/>
    </source>
</evidence>
<name>A0A645IST0_9ZZZZ</name>
<feature type="region of interest" description="Disordered" evidence="1">
    <location>
        <begin position="21"/>
        <end position="44"/>
    </location>
</feature>
<dbReference type="EMBL" id="VSSQ01122675">
    <property type="protein sequence ID" value="MPN54441.1"/>
    <property type="molecule type" value="Genomic_DNA"/>
</dbReference>
<sequence length="83" mass="9327">MSLFEGIESIYNWSKEGNKVSELQNKGRRGNTNRTNGNIANIDNKGLTRSAGENTKEFICNSKVYENNTTIKGLNKMIETNRA</sequence>
<proteinExistence type="predicted"/>
<dbReference type="AlphaFoldDB" id="A0A645IST0"/>
<reference evidence="2" key="1">
    <citation type="submission" date="2019-08" db="EMBL/GenBank/DDBJ databases">
        <authorList>
            <person name="Kucharzyk K."/>
            <person name="Murdoch R.W."/>
            <person name="Higgins S."/>
            <person name="Loffler F."/>
        </authorList>
    </citation>
    <scope>NUCLEOTIDE SEQUENCE</scope>
</reference>
<comment type="caution">
    <text evidence="2">The sequence shown here is derived from an EMBL/GenBank/DDBJ whole genome shotgun (WGS) entry which is preliminary data.</text>
</comment>
<gene>
    <name evidence="2" type="ORF">SDC9_202111</name>
</gene>
<organism evidence="2">
    <name type="scientific">bioreactor metagenome</name>
    <dbReference type="NCBI Taxonomy" id="1076179"/>
    <lineage>
        <taxon>unclassified sequences</taxon>
        <taxon>metagenomes</taxon>
        <taxon>ecological metagenomes</taxon>
    </lineage>
</organism>
<evidence type="ECO:0000313" key="2">
    <source>
        <dbReference type="EMBL" id="MPN54441.1"/>
    </source>
</evidence>